<evidence type="ECO:0000313" key="1">
    <source>
        <dbReference type="EMBL" id="KAF2008759.1"/>
    </source>
</evidence>
<keyword evidence="2" id="KW-1185">Reference proteome</keyword>
<protein>
    <submittedName>
        <fullName evidence="1">Uncharacterized protein</fullName>
    </submittedName>
</protein>
<organism evidence="1 2">
    <name type="scientific">Aaosphaeria arxii CBS 175.79</name>
    <dbReference type="NCBI Taxonomy" id="1450172"/>
    <lineage>
        <taxon>Eukaryota</taxon>
        <taxon>Fungi</taxon>
        <taxon>Dikarya</taxon>
        <taxon>Ascomycota</taxon>
        <taxon>Pezizomycotina</taxon>
        <taxon>Dothideomycetes</taxon>
        <taxon>Pleosporomycetidae</taxon>
        <taxon>Pleosporales</taxon>
        <taxon>Pleosporales incertae sedis</taxon>
        <taxon>Aaosphaeria</taxon>
    </lineage>
</organism>
<dbReference type="Gene3D" id="3.90.1200.10">
    <property type="match status" value="1"/>
</dbReference>
<name>A0A6A5X750_9PLEO</name>
<dbReference type="InterPro" id="IPR004119">
    <property type="entry name" value="EcKL"/>
</dbReference>
<dbReference type="EMBL" id="ML978081">
    <property type="protein sequence ID" value="KAF2008759.1"/>
    <property type="molecule type" value="Genomic_DNA"/>
</dbReference>
<proteinExistence type="predicted"/>
<dbReference type="GeneID" id="54289931"/>
<dbReference type="OrthoDB" id="25129at2759"/>
<dbReference type="SUPFAM" id="SSF56112">
    <property type="entry name" value="Protein kinase-like (PK-like)"/>
    <property type="match status" value="1"/>
</dbReference>
<gene>
    <name evidence="1" type="ORF">BU24DRAFT_468550</name>
</gene>
<dbReference type="Proteomes" id="UP000799778">
    <property type="component" value="Unassembled WGS sequence"/>
</dbReference>
<evidence type="ECO:0000313" key="2">
    <source>
        <dbReference type="Proteomes" id="UP000799778"/>
    </source>
</evidence>
<accession>A0A6A5X750</accession>
<dbReference type="AlphaFoldDB" id="A0A6A5X750"/>
<sequence length="385" mass="42996">MASVNSQEQLISGIIARLSQTPYACSTLTRIPSGTTNLVCRGKLIVPLEFPDNTTSANDDTIIVKHSVGHASGNQEIRLDLTRVVRDPKTEIQTPLLLAEYPTTSPDIHHNITPSLHVFADFGRSNILAEVPNDSIKDTGRALGGWLRGFHDQTYSSSTELLSLSRVVMTNEGMRELKRKISYEAVLSILEENFSNILEEGDNVRDTIQEAVDAGCRDLSVSCSDMQTTERTNSYGIIHGDLWTGNLLVSLGSQESAPPSKDINLTVLDFEFTQFSHFAVDLGQMLADLYEKGHFYLLPRALIRAMIKSFFEGYGEIDEELKRKTLIHAGVHMICWFIRRNPTAPIREPMERVESLMRTAVKWIQIGKSQNEDYELGAMGDTLYG</sequence>
<dbReference type="RefSeq" id="XP_033377098.1">
    <property type="nucleotide sequence ID" value="XM_033532534.1"/>
</dbReference>
<dbReference type="InterPro" id="IPR011009">
    <property type="entry name" value="Kinase-like_dom_sf"/>
</dbReference>
<reference evidence="1" key="1">
    <citation type="journal article" date="2020" name="Stud. Mycol.">
        <title>101 Dothideomycetes genomes: a test case for predicting lifestyles and emergence of pathogens.</title>
        <authorList>
            <person name="Haridas S."/>
            <person name="Albert R."/>
            <person name="Binder M."/>
            <person name="Bloem J."/>
            <person name="Labutti K."/>
            <person name="Salamov A."/>
            <person name="Andreopoulos B."/>
            <person name="Baker S."/>
            <person name="Barry K."/>
            <person name="Bills G."/>
            <person name="Bluhm B."/>
            <person name="Cannon C."/>
            <person name="Castanera R."/>
            <person name="Culley D."/>
            <person name="Daum C."/>
            <person name="Ezra D."/>
            <person name="Gonzalez J."/>
            <person name="Henrissat B."/>
            <person name="Kuo A."/>
            <person name="Liang C."/>
            <person name="Lipzen A."/>
            <person name="Lutzoni F."/>
            <person name="Magnuson J."/>
            <person name="Mondo S."/>
            <person name="Nolan M."/>
            <person name="Ohm R."/>
            <person name="Pangilinan J."/>
            <person name="Park H.-J."/>
            <person name="Ramirez L."/>
            <person name="Alfaro M."/>
            <person name="Sun H."/>
            <person name="Tritt A."/>
            <person name="Yoshinaga Y."/>
            <person name="Zwiers L.-H."/>
            <person name="Turgeon B."/>
            <person name="Goodwin S."/>
            <person name="Spatafora J."/>
            <person name="Crous P."/>
            <person name="Grigoriev I."/>
        </authorList>
    </citation>
    <scope>NUCLEOTIDE SEQUENCE</scope>
    <source>
        <strain evidence="1">CBS 175.79</strain>
    </source>
</reference>
<dbReference type="Pfam" id="PF02958">
    <property type="entry name" value="EcKL"/>
    <property type="match status" value="1"/>
</dbReference>